<dbReference type="InterPro" id="IPR046469">
    <property type="entry name" value="SAM_HAT_N"/>
</dbReference>
<keyword evidence="4" id="KW-0378">Hydrolase</keyword>
<dbReference type="PANTHER" id="PTHR35092:SF1">
    <property type="entry name" value="CHLORINASE MJ1651"/>
    <property type="match status" value="1"/>
</dbReference>
<dbReference type="PANTHER" id="PTHR35092">
    <property type="entry name" value="CHLORINASE MJ1651"/>
    <property type="match status" value="1"/>
</dbReference>
<evidence type="ECO:0000313" key="4">
    <source>
        <dbReference type="EMBL" id="SCL48607.1"/>
    </source>
</evidence>
<comment type="similarity">
    <text evidence="2">Belongs to the SAM hydrolase / SAM-dependent halogenase family.</text>
</comment>
<dbReference type="GO" id="GO:0016747">
    <property type="term" value="F:acyltransferase activity, transferring groups other than amino-acyl groups"/>
    <property type="evidence" value="ECO:0007669"/>
    <property type="project" value="InterPro"/>
</dbReference>
<protein>
    <submittedName>
        <fullName evidence="4">S-adenosylmethionine hydrolase (SAM-hydroxide adenosyltransferase)</fullName>
    </submittedName>
</protein>
<dbReference type="Gene3D" id="2.40.30.90">
    <property type="entry name" value="Bacterial fluorinating enzyme like"/>
    <property type="match status" value="1"/>
</dbReference>
<dbReference type="SUPFAM" id="SSF101852">
    <property type="entry name" value="Bacterial fluorinating enzyme, C-terminal domain"/>
    <property type="match status" value="1"/>
</dbReference>
<evidence type="ECO:0000256" key="1">
    <source>
        <dbReference type="ARBA" id="ARBA00022691"/>
    </source>
</evidence>
<sequence>MTGANGMTGVAVRPVRAGDRAAVDALHEREWGGPYVVAHNTRHDLRTLPTLVATDGAGAVVGALVHRDDADGLEVVSVVAAVSGGGVGTALLAAAKQVARAGGRDRLWLVTTNDNLRALRFYQRRGLRLARVDQGAVDRARRLKPSIPAVGDDGIPLHDELVLELRLAADGRFPVGRPVHGEQVATGRPDTAWISLTTDYGLADGFVAACHGVIARLAPEARVIDVTHLVPPADVRRGAAVLAQTVPHLPAGVHVAVVDPGVGTTRRGIALATPRGLLVGPDNGLLVDAAEVLGGVTAAVELTDPDQFAPEVSRTFHGRDVFAPVAARLALGAPLAGVGPAVDPQSLVRLPAPVLRREADGFTAEVLTVDHFGNVQLAAPDDLLAPLPARVRVRAGAGSGPGREAVHGRTFGDAPPGGLVVHGDSAGRVAVAVNGGRAVDLLAVTPGDLLRVAAG</sequence>
<dbReference type="AlphaFoldDB" id="A0A1C6U3J3"/>
<dbReference type="SUPFAM" id="SSF102522">
    <property type="entry name" value="Bacterial fluorinating enzyme, N-terminal domain"/>
    <property type="match status" value="1"/>
</dbReference>
<dbReference type="InterPro" id="IPR023228">
    <property type="entry name" value="SAM_OH_AdoTrfase_N_sf"/>
</dbReference>
<dbReference type="PROSITE" id="PS51186">
    <property type="entry name" value="GNAT"/>
    <property type="match status" value="1"/>
</dbReference>
<evidence type="ECO:0000313" key="5">
    <source>
        <dbReference type="Proteomes" id="UP000199343"/>
    </source>
</evidence>
<dbReference type="SUPFAM" id="SSF55729">
    <property type="entry name" value="Acyl-CoA N-acyltransferases (Nat)"/>
    <property type="match status" value="1"/>
</dbReference>
<dbReference type="Pfam" id="PF00583">
    <property type="entry name" value="Acetyltransf_1"/>
    <property type="match status" value="1"/>
</dbReference>
<keyword evidence="1" id="KW-0949">S-adenosyl-L-methionine</keyword>
<organism evidence="4 5">
    <name type="scientific">Micromonospora peucetia</name>
    <dbReference type="NCBI Taxonomy" id="47871"/>
    <lineage>
        <taxon>Bacteria</taxon>
        <taxon>Bacillati</taxon>
        <taxon>Actinomycetota</taxon>
        <taxon>Actinomycetes</taxon>
        <taxon>Micromonosporales</taxon>
        <taxon>Micromonosporaceae</taxon>
        <taxon>Micromonospora</taxon>
    </lineage>
</organism>
<reference evidence="4 5" key="1">
    <citation type="submission" date="2016-06" db="EMBL/GenBank/DDBJ databases">
        <authorList>
            <person name="Kjaerup R.B."/>
            <person name="Dalgaard T.S."/>
            <person name="Juul-Madsen H.R."/>
        </authorList>
    </citation>
    <scope>NUCLEOTIDE SEQUENCE [LARGE SCALE GENOMIC DNA]</scope>
    <source>
        <strain evidence="4 5">DSM 43363</strain>
    </source>
</reference>
<evidence type="ECO:0000256" key="2">
    <source>
        <dbReference type="ARBA" id="ARBA00024035"/>
    </source>
</evidence>
<dbReference type="Proteomes" id="UP000199343">
    <property type="component" value="Unassembled WGS sequence"/>
</dbReference>
<dbReference type="InterPro" id="IPR000182">
    <property type="entry name" value="GNAT_dom"/>
</dbReference>
<keyword evidence="4" id="KW-0808">Transferase</keyword>
<dbReference type="Gene3D" id="3.40.50.10790">
    <property type="entry name" value="S-adenosyl-l-methionine hydroxide adenosyltransferase, N-terminal"/>
    <property type="match status" value="1"/>
</dbReference>
<dbReference type="OrthoDB" id="9792195at2"/>
<dbReference type="EMBL" id="FMIC01000002">
    <property type="protein sequence ID" value="SCL48607.1"/>
    <property type="molecule type" value="Genomic_DNA"/>
</dbReference>
<dbReference type="InterPro" id="IPR002747">
    <property type="entry name" value="SAM_OH_AdoTrfase"/>
</dbReference>
<dbReference type="InterPro" id="IPR016181">
    <property type="entry name" value="Acyl_CoA_acyltransferase"/>
</dbReference>
<feature type="domain" description="N-acetyltransferase" evidence="3">
    <location>
        <begin position="10"/>
        <end position="148"/>
    </location>
</feature>
<proteinExistence type="inferred from homology"/>
<dbReference type="Pfam" id="PF20257">
    <property type="entry name" value="SAM_HAT_C"/>
    <property type="match status" value="1"/>
</dbReference>
<dbReference type="GO" id="GO:0016787">
    <property type="term" value="F:hydrolase activity"/>
    <property type="evidence" value="ECO:0007669"/>
    <property type="project" value="UniProtKB-KW"/>
</dbReference>
<accession>A0A1C6U3J3</accession>
<dbReference type="InterPro" id="IPR023227">
    <property type="entry name" value="SAM_OH_AdoTrfase_C_sf"/>
</dbReference>
<name>A0A1C6U3J3_9ACTN</name>
<dbReference type="Gene3D" id="3.40.630.30">
    <property type="match status" value="1"/>
</dbReference>
<dbReference type="InterPro" id="IPR046470">
    <property type="entry name" value="SAM_HAT_C"/>
</dbReference>
<dbReference type="STRING" id="47871.GA0070608_0403"/>
<gene>
    <name evidence="4" type="ORF">GA0070608_0403</name>
</gene>
<evidence type="ECO:0000259" key="3">
    <source>
        <dbReference type="PROSITE" id="PS51186"/>
    </source>
</evidence>
<dbReference type="Pfam" id="PF01887">
    <property type="entry name" value="SAM_HAT_N"/>
    <property type="match status" value="1"/>
</dbReference>